<evidence type="ECO:0000313" key="1">
    <source>
        <dbReference type="EMBL" id="CAE6485773.1"/>
    </source>
</evidence>
<sequence length="53" mass="5678">HPIAGPSKLVVRSIPVTDLSVFKSSHQITDSSTGAHLPDVSVNMFPVQVAYVF</sequence>
<organism evidence="1 2">
    <name type="scientific">Rhizoctonia solani</name>
    <dbReference type="NCBI Taxonomy" id="456999"/>
    <lineage>
        <taxon>Eukaryota</taxon>
        <taxon>Fungi</taxon>
        <taxon>Dikarya</taxon>
        <taxon>Basidiomycota</taxon>
        <taxon>Agaricomycotina</taxon>
        <taxon>Agaricomycetes</taxon>
        <taxon>Cantharellales</taxon>
        <taxon>Ceratobasidiaceae</taxon>
        <taxon>Rhizoctonia</taxon>
    </lineage>
</organism>
<accession>A0A8H3CKB5</accession>
<feature type="non-terminal residue" evidence="1">
    <location>
        <position position="1"/>
    </location>
</feature>
<dbReference type="Proteomes" id="UP000663861">
    <property type="component" value="Unassembled WGS sequence"/>
</dbReference>
<evidence type="ECO:0000313" key="2">
    <source>
        <dbReference type="Proteomes" id="UP000663861"/>
    </source>
</evidence>
<proteinExistence type="predicted"/>
<reference evidence="1" key="1">
    <citation type="submission" date="2021-01" db="EMBL/GenBank/DDBJ databases">
        <authorList>
            <person name="Kaushik A."/>
        </authorList>
    </citation>
    <scope>NUCLEOTIDE SEQUENCE</scope>
    <source>
        <strain evidence="1">AG4-RS23</strain>
    </source>
</reference>
<name>A0A8H3CKB5_9AGAM</name>
<dbReference type="EMBL" id="CAJMWY010002240">
    <property type="protein sequence ID" value="CAE6485773.1"/>
    <property type="molecule type" value="Genomic_DNA"/>
</dbReference>
<comment type="caution">
    <text evidence="1">The sequence shown here is derived from an EMBL/GenBank/DDBJ whole genome shotgun (WGS) entry which is preliminary data.</text>
</comment>
<gene>
    <name evidence="1" type="ORF">RDB_LOCUS104348</name>
</gene>
<dbReference type="AlphaFoldDB" id="A0A8H3CKB5"/>
<protein>
    <submittedName>
        <fullName evidence="1">Uncharacterized protein</fullName>
    </submittedName>
</protein>